<dbReference type="KEGG" id="shi:Shel_09460"/>
<evidence type="ECO:0000313" key="3">
    <source>
        <dbReference type="Proteomes" id="UP000002026"/>
    </source>
</evidence>
<dbReference type="STRING" id="471855.Shel_09460"/>
<dbReference type="eggNOG" id="COG3070">
    <property type="taxonomic scope" value="Bacteria"/>
</dbReference>
<dbReference type="EMBL" id="CP001684">
    <property type="protein sequence ID" value="ACV21986.1"/>
    <property type="molecule type" value="Genomic_DNA"/>
</dbReference>
<dbReference type="Gene3D" id="3.30.1460.30">
    <property type="entry name" value="YgaC/TfoX-N like chaperone"/>
    <property type="match status" value="1"/>
</dbReference>
<reference evidence="2 3" key="1">
    <citation type="journal article" date="2009" name="Stand. Genomic Sci.">
        <title>Complete genome sequence of Slackia heliotrinireducens type strain (RHS 1).</title>
        <authorList>
            <person name="Pukall R."/>
            <person name="Lapidus A."/>
            <person name="Nolan M."/>
            <person name="Copeland A."/>
            <person name="Glavina Del Rio T."/>
            <person name="Lucas S."/>
            <person name="Chen F."/>
            <person name="Tice H."/>
            <person name="Cheng J.F."/>
            <person name="Chertkov O."/>
            <person name="Bruce D."/>
            <person name="Goodwin L."/>
            <person name="Kuske C."/>
            <person name="Brettin T."/>
            <person name="Detter J.C."/>
            <person name="Han C."/>
            <person name="Pitluck S."/>
            <person name="Pati A."/>
            <person name="Mavrommatis K."/>
            <person name="Ivanova N."/>
            <person name="Ovchinnikova G."/>
            <person name="Chen A."/>
            <person name="Palaniappan K."/>
            <person name="Schneider S."/>
            <person name="Rohde M."/>
            <person name="Chain P."/>
            <person name="D'haeseleer P."/>
            <person name="Goker M."/>
            <person name="Bristow J."/>
            <person name="Eisen J.A."/>
            <person name="Markowitz V."/>
            <person name="Kyrpides N.C."/>
            <person name="Klenk H.P."/>
            <person name="Hugenholtz P."/>
        </authorList>
    </citation>
    <scope>NUCLEOTIDE SEQUENCE [LARGE SCALE GENOMIC DNA]</scope>
    <source>
        <strain evidence="3">ATCC 29202 / DSM 20476 / NCTC 11029 / RHS 1</strain>
    </source>
</reference>
<dbReference type="Proteomes" id="UP000002026">
    <property type="component" value="Chromosome"/>
</dbReference>
<feature type="domain" description="TfoX N-terminal" evidence="1">
    <location>
        <begin position="13"/>
        <end position="73"/>
    </location>
</feature>
<dbReference type="Pfam" id="PF04993">
    <property type="entry name" value="TfoX_N"/>
    <property type="match status" value="1"/>
</dbReference>
<dbReference type="AlphaFoldDB" id="C7N501"/>
<accession>C7N501</accession>
<keyword evidence="3" id="KW-1185">Reference proteome</keyword>
<name>C7N501_SLAHD</name>
<protein>
    <submittedName>
        <fullName evidence="2">Regulator of competence-specific genes</fullName>
    </submittedName>
</protein>
<dbReference type="RefSeq" id="WP_012798090.1">
    <property type="nucleotide sequence ID" value="NC_013165.1"/>
</dbReference>
<evidence type="ECO:0000259" key="1">
    <source>
        <dbReference type="Pfam" id="PF04993"/>
    </source>
</evidence>
<dbReference type="SUPFAM" id="SSF159894">
    <property type="entry name" value="YgaC/TfoX-N like"/>
    <property type="match status" value="1"/>
</dbReference>
<gene>
    <name evidence="2" type="ordered locus">Shel_09460</name>
</gene>
<organism evidence="2 3">
    <name type="scientific">Slackia heliotrinireducens (strain ATCC 29202 / DSM 20476 / NCTC 11029 / RHS 1)</name>
    <name type="common">Peptococcus heliotrinreducens</name>
    <dbReference type="NCBI Taxonomy" id="471855"/>
    <lineage>
        <taxon>Bacteria</taxon>
        <taxon>Bacillati</taxon>
        <taxon>Actinomycetota</taxon>
        <taxon>Coriobacteriia</taxon>
        <taxon>Eggerthellales</taxon>
        <taxon>Eggerthellaceae</taxon>
        <taxon>Slackia</taxon>
    </lineage>
</organism>
<dbReference type="HOGENOM" id="CLU_151771_1_0_11"/>
<proteinExistence type="predicted"/>
<evidence type="ECO:0000313" key="2">
    <source>
        <dbReference type="EMBL" id="ACV21986.1"/>
    </source>
</evidence>
<sequence>MASSKEYLDYILEQLSDLEDVSCRAMMGEYIIYYRGKVIGGIYDDRFLVKPTKSAQAMMPDAEMELPYEGAKDMLLVDGVENREFLEELLKAMYVELPAPKKK</sequence>
<dbReference type="InterPro" id="IPR007076">
    <property type="entry name" value="TfoX_N"/>
</dbReference>